<gene>
    <name evidence="1" type="ORF">ACERLL_08975</name>
</gene>
<name>A0ABV4TXU3_9GAMM</name>
<comment type="caution">
    <text evidence="1">The sequence shown here is derived from an EMBL/GenBank/DDBJ whole genome shotgun (WGS) entry which is preliminary data.</text>
</comment>
<keyword evidence="2" id="KW-1185">Reference proteome</keyword>
<dbReference type="RefSeq" id="WP_373655737.1">
    <property type="nucleotide sequence ID" value="NZ_JBGUAW010000005.1"/>
</dbReference>
<dbReference type="Pfam" id="PF13692">
    <property type="entry name" value="Glyco_trans_1_4"/>
    <property type="match status" value="1"/>
</dbReference>
<dbReference type="Gene3D" id="3.40.50.2000">
    <property type="entry name" value="Glycogen Phosphorylase B"/>
    <property type="match status" value="2"/>
</dbReference>
<dbReference type="NCBIfam" id="TIGR03087">
    <property type="entry name" value="stp1"/>
    <property type="match status" value="1"/>
</dbReference>
<protein>
    <submittedName>
        <fullName evidence="1">TIGR03087 family PEP-CTERM/XrtA system glycosyltransferase</fullName>
    </submittedName>
</protein>
<sequence>MSHKEPLLFLAHRIPYPPNKGDKIRSFHLLEYLSRHYEVHLGAFVDDVADWRYADEVGRYCTRIKLVPLDRGLARVRSLRGLVSGDPLSLPFYQDRRMEAWVRSTLRRVRPGRVVVFSSSMAQYVPRELAPGARRVLDMVDVDSAKWTQYGRMQSGPMRWVFRREGQRLREQERKAAADFDTTVLVTRPELQLFAEAAPESRQRLACVGNGVDVEYFAPSPQFRSPYPKDRPVLAFTGAMDYWANVDAVTWFASEVWPLLREQIPEALFYIVGARPTEPVRSLDNQPGIHVTGSVPDIRPYLAHAHGAVAPLRVARGIQNKVLEAMAMARPVVATGAALDGLEALEGYPLQGEEPESLARAAAAVLSGDCPVSGADLRAWVQAHYTWEAHLERFRALLEGEPWPECLAETERDRSMEEAG</sequence>
<evidence type="ECO:0000313" key="2">
    <source>
        <dbReference type="Proteomes" id="UP001575181"/>
    </source>
</evidence>
<dbReference type="CDD" id="cd03801">
    <property type="entry name" value="GT4_PimA-like"/>
    <property type="match status" value="1"/>
</dbReference>
<accession>A0ABV4TXU3</accession>
<dbReference type="SUPFAM" id="SSF53756">
    <property type="entry name" value="UDP-Glycosyltransferase/glycogen phosphorylase"/>
    <property type="match status" value="1"/>
</dbReference>
<dbReference type="PANTHER" id="PTHR12526">
    <property type="entry name" value="GLYCOSYLTRANSFERASE"/>
    <property type="match status" value="1"/>
</dbReference>
<organism evidence="1 2">
    <name type="scientific">Thiohalorhabdus methylotrophus</name>
    <dbReference type="NCBI Taxonomy" id="3242694"/>
    <lineage>
        <taxon>Bacteria</taxon>
        <taxon>Pseudomonadati</taxon>
        <taxon>Pseudomonadota</taxon>
        <taxon>Gammaproteobacteria</taxon>
        <taxon>Thiohalorhabdales</taxon>
        <taxon>Thiohalorhabdaceae</taxon>
        <taxon>Thiohalorhabdus</taxon>
    </lineage>
</organism>
<reference evidence="1 2" key="1">
    <citation type="submission" date="2024-08" db="EMBL/GenBank/DDBJ databases">
        <title>Whole-genome sequencing of halo(alkali)philic microorganisms from hypersaline lakes.</title>
        <authorList>
            <person name="Sorokin D.Y."/>
            <person name="Merkel A.Y."/>
            <person name="Messina E."/>
            <person name="Yakimov M."/>
        </authorList>
    </citation>
    <scope>NUCLEOTIDE SEQUENCE [LARGE SCALE GENOMIC DNA]</scope>
    <source>
        <strain evidence="1 2">Cl-TMA</strain>
    </source>
</reference>
<dbReference type="EMBL" id="JBGUAW010000005">
    <property type="protein sequence ID" value="MFA9460956.1"/>
    <property type="molecule type" value="Genomic_DNA"/>
</dbReference>
<evidence type="ECO:0000313" key="1">
    <source>
        <dbReference type="EMBL" id="MFA9460956.1"/>
    </source>
</evidence>
<dbReference type="Proteomes" id="UP001575181">
    <property type="component" value="Unassembled WGS sequence"/>
</dbReference>
<dbReference type="PANTHER" id="PTHR12526:SF600">
    <property type="entry name" value="GLYCOSYL TRANSFERASE GROUP 1"/>
    <property type="match status" value="1"/>
</dbReference>
<proteinExistence type="predicted"/>
<dbReference type="InterPro" id="IPR017521">
    <property type="entry name" value="Sugar_tfrase_PEP-CTERM_Stp1"/>
</dbReference>